<protein>
    <submittedName>
        <fullName evidence="1">Uncharacterized protein</fullName>
    </submittedName>
</protein>
<sequence>MIGGPAATAASATTATPTVSIAGVTEGETLSGAVQVTATVTASSTTDPVTELEFDISGHGGITQDVPVPASGCASGCVVQWNLDTNAAGPGTAGAPGLPELQDGQQDLSVVALDAQNRALSWQDVSVQVDNHRPAVATDPARTSGWTIVSGNDQVLVHAKASTAADAPAGTSIAQVMLEIPSLGNGTVLQLTQSATDPTSWVGELDAGQIPAGYYPAMLVAVDSNGTVSGWAFDAEEHVEVEHGFTLTPDGTMALSTDPRQLRVDYTYPQWANARATVDYPQCDLADGYANAQQVQVQVDGTPWYAGAVTAGQLGQNTNGACVLQVVPAGAAAPQPLPVGRHVLTFHVTDSDGVAESLTEPVSVGARPLAVTWPHGAVTAVVGSTVHVSPTITSPDGFSRVQSWTYTYAGKTIASGSYPQAPNLTWTTPKNTAIAQALHLTVVTDSGQTTVSTVPLSTDYASGTTISASARQVSRGAWLTVDARVWWNYEGRWLALGPDLYAVRLEWAPPGSSAWRSVAYQNVNLVEKQPIAFHTRVWSPGCYRAVTTFTGTGEPFLPSTSSTVCVKL</sequence>
<dbReference type="EMBL" id="JADPRT010000001">
    <property type="protein sequence ID" value="MBF9067098.1"/>
    <property type="molecule type" value="Genomic_DNA"/>
</dbReference>
<keyword evidence="2" id="KW-1185">Reference proteome</keyword>
<accession>A0A931FB55</accession>
<evidence type="ECO:0000313" key="1">
    <source>
        <dbReference type="EMBL" id="MBF9067098.1"/>
    </source>
</evidence>
<gene>
    <name evidence="1" type="ORF">I2501_03460</name>
</gene>
<comment type="caution">
    <text evidence="1">The sequence shown here is derived from an EMBL/GenBank/DDBJ whole genome shotgun (WGS) entry which is preliminary data.</text>
</comment>
<organism evidence="1 2">
    <name type="scientific">Streptacidiphilus fuscans</name>
    <dbReference type="NCBI Taxonomy" id="2789292"/>
    <lineage>
        <taxon>Bacteria</taxon>
        <taxon>Bacillati</taxon>
        <taxon>Actinomycetota</taxon>
        <taxon>Actinomycetes</taxon>
        <taxon>Kitasatosporales</taxon>
        <taxon>Streptomycetaceae</taxon>
        <taxon>Streptacidiphilus</taxon>
    </lineage>
</organism>
<reference evidence="1" key="1">
    <citation type="submission" date="2020-11" db="EMBL/GenBank/DDBJ databases">
        <title>Isolation and identification of active actinomycetes.</title>
        <authorList>
            <person name="Yu B."/>
        </authorList>
    </citation>
    <scope>NUCLEOTIDE SEQUENCE</scope>
    <source>
        <strain evidence="1">NEAU-YB345</strain>
    </source>
</reference>
<dbReference type="RefSeq" id="WP_196192248.1">
    <property type="nucleotide sequence ID" value="NZ_JADPRT010000001.1"/>
</dbReference>
<name>A0A931FB55_9ACTN</name>
<dbReference type="AlphaFoldDB" id="A0A931FB55"/>
<dbReference type="Proteomes" id="UP000657385">
    <property type="component" value="Unassembled WGS sequence"/>
</dbReference>
<proteinExistence type="predicted"/>
<evidence type="ECO:0000313" key="2">
    <source>
        <dbReference type="Proteomes" id="UP000657385"/>
    </source>
</evidence>